<dbReference type="PANTHER" id="PTHR43081">
    <property type="entry name" value="ADENYLATE CYCLASE, TERMINAL-DIFFERENTIATION SPECIFIC-RELATED"/>
    <property type="match status" value="1"/>
</dbReference>
<dbReference type="PANTHER" id="PTHR43081:SF19">
    <property type="entry name" value="PH-SENSITIVE ADENYLATE CYCLASE RV1264"/>
    <property type="match status" value="1"/>
</dbReference>
<organism evidence="3 4">
    <name type="scientific">Mesorhizobium liriopis</name>
    <dbReference type="NCBI Taxonomy" id="2953882"/>
    <lineage>
        <taxon>Bacteria</taxon>
        <taxon>Pseudomonadati</taxon>
        <taxon>Pseudomonadota</taxon>
        <taxon>Alphaproteobacteria</taxon>
        <taxon>Hyphomicrobiales</taxon>
        <taxon>Phyllobacteriaceae</taxon>
        <taxon>Mesorhizobium</taxon>
    </lineage>
</organism>
<dbReference type="RefSeq" id="WP_252817502.1">
    <property type="nucleotide sequence ID" value="NZ_JAMXQS010000003.1"/>
</dbReference>
<gene>
    <name evidence="3" type="ORF">NGM99_07180</name>
</gene>
<feature type="repeat" description="TPR" evidence="1">
    <location>
        <begin position="437"/>
        <end position="470"/>
    </location>
</feature>
<dbReference type="Gene3D" id="3.30.70.1230">
    <property type="entry name" value="Nucleotide cyclase"/>
    <property type="match status" value="1"/>
</dbReference>
<name>A0ABT1C403_9HYPH</name>
<dbReference type="InterPro" id="IPR001054">
    <property type="entry name" value="A/G_cyclase"/>
</dbReference>
<sequence>MQTAVLAARRRDGEVRIGKGMSDRQYTRQLATIIAIDAVGFSQLMGEDDEAAVAAFEHRRDLISARCAAHGGRVFGAAGDSIMAEFGSPVEALRAAFDFQEAVAALNAASSDRMRMGFRAGINTGDVIVRGDLLFGDDVNIAARVQEFAPEGGFAVSETVWHHVKDKTPADFADLGEFRLKNIAFPVRILVASMQPGTANEGAHFPAIARSAANSGPPAIAILPPACEPDLAFMADALAEDIINGLSATRWLPVIARSSSFEFRDERLSARFIGHALNARYLASGSLARVNGSVRLAVALEDAAHGRLLWRGTYERPLEALGELQAEVGREIVAMLAKEVDRFEQARSFQAPHERLDTWQLVSRGRWHMNRRTRRDTQTALAFFEQAHDADPGSSAALNELAWWHFWRAWLRFGESEGLREVDRYARRALLMDSMDARPHAHLGISEIMRGHAESAIEHLSEALRLNPSFAFARSAMGSAHLLLGRGAAAAPFFRDAERLSPFDLYGFHNLGELTASMSIEGEWDEAIRAADRSLNLSPGYFYSRFLKIGALGRLGRHDEAKAERSLFDARHPQFTHGHVRWIPFADRRINERFIESFELSGALATA</sequence>
<evidence type="ECO:0000256" key="1">
    <source>
        <dbReference type="PROSITE-ProRule" id="PRU00339"/>
    </source>
</evidence>
<dbReference type="InterPro" id="IPR019734">
    <property type="entry name" value="TPR_rpt"/>
</dbReference>
<dbReference type="SMART" id="SM00028">
    <property type="entry name" value="TPR"/>
    <property type="match status" value="3"/>
</dbReference>
<dbReference type="InterPro" id="IPR011990">
    <property type="entry name" value="TPR-like_helical_dom_sf"/>
</dbReference>
<dbReference type="Proteomes" id="UP001205906">
    <property type="component" value="Unassembled WGS sequence"/>
</dbReference>
<dbReference type="PROSITE" id="PS50125">
    <property type="entry name" value="GUANYLATE_CYCLASE_2"/>
    <property type="match status" value="1"/>
</dbReference>
<comment type="caution">
    <text evidence="3">The sequence shown here is derived from an EMBL/GenBank/DDBJ whole genome shotgun (WGS) entry which is preliminary data.</text>
</comment>
<evidence type="ECO:0000313" key="3">
    <source>
        <dbReference type="EMBL" id="MCO6049572.1"/>
    </source>
</evidence>
<dbReference type="InterPro" id="IPR050697">
    <property type="entry name" value="Adenylyl/Guanylyl_Cyclase_3/4"/>
</dbReference>
<dbReference type="Pfam" id="PF00211">
    <property type="entry name" value="Guanylate_cyc"/>
    <property type="match status" value="1"/>
</dbReference>
<protein>
    <submittedName>
        <fullName evidence="3">Adenylate/guanylate cyclase domain-containing protein</fullName>
    </submittedName>
</protein>
<dbReference type="PROSITE" id="PS50005">
    <property type="entry name" value="TPR"/>
    <property type="match status" value="1"/>
</dbReference>
<dbReference type="SUPFAM" id="SSF55073">
    <property type="entry name" value="Nucleotide cyclase"/>
    <property type="match status" value="1"/>
</dbReference>
<dbReference type="InterPro" id="IPR029787">
    <property type="entry name" value="Nucleotide_cyclase"/>
</dbReference>
<dbReference type="EMBL" id="JAMXQS010000003">
    <property type="protein sequence ID" value="MCO6049572.1"/>
    <property type="molecule type" value="Genomic_DNA"/>
</dbReference>
<dbReference type="Gene3D" id="1.25.40.10">
    <property type="entry name" value="Tetratricopeptide repeat domain"/>
    <property type="match status" value="1"/>
</dbReference>
<dbReference type="CDD" id="cd07302">
    <property type="entry name" value="CHD"/>
    <property type="match status" value="1"/>
</dbReference>
<keyword evidence="1" id="KW-0802">TPR repeat</keyword>
<accession>A0ABT1C403</accession>
<dbReference type="SUPFAM" id="SSF48452">
    <property type="entry name" value="TPR-like"/>
    <property type="match status" value="1"/>
</dbReference>
<proteinExistence type="predicted"/>
<feature type="domain" description="Guanylate cyclase" evidence="2">
    <location>
        <begin position="32"/>
        <end position="146"/>
    </location>
</feature>
<reference evidence="3 4" key="1">
    <citation type="submission" date="2022-06" db="EMBL/GenBank/DDBJ databases">
        <title>Mesorhizobium sp. strain RP14 Genome sequencing and assembly.</title>
        <authorList>
            <person name="Kim I."/>
        </authorList>
    </citation>
    <scope>NUCLEOTIDE SEQUENCE [LARGE SCALE GENOMIC DNA]</scope>
    <source>
        <strain evidence="4">RP14(2022)</strain>
    </source>
</reference>
<evidence type="ECO:0000313" key="4">
    <source>
        <dbReference type="Proteomes" id="UP001205906"/>
    </source>
</evidence>
<evidence type="ECO:0000259" key="2">
    <source>
        <dbReference type="PROSITE" id="PS50125"/>
    </source>
</evidence>
<keyword evidence="4" id="KW-1185">Reference proteome</keyword>